<comment type="similarity">
    <text evidence="1">Belongs to the ABC transporter superfamily.</text>
</comment>
<keyword evidence="8" id="KW-1185">Reference proteome</keyword>
<dbReference type="Proteomes" id="UP001172731">
    <property type="component" value="Unassembled WGS sequence"/>
</dbReference>
<dbReference type="InterPro" id="IPR050683">
    <property type="entry name" value="Bact_Polysacc_Export_ATP-bd"/>
</dbReference>
<evidence type="ECO:0000256" key="1">
    <source>
        <dbReference type="ARBA" id="ARBA00005417"/>
    </source>
</evidence>
<gene>
    <name evidence="7" type="ORF">KZC48_08450</name>
</gene>
<dbReference type="PANTHER" id="PTHR46743">
    <property type="entry name" value="TEICHOIC ACIDS EXPORT ATP-BINDING PROTEIN TAGH"/>
    <property type="match status" value="1"/>
</dbReference>
<dbReference type="PROSITE" id="PS51272">
    <property type="entry name" value="SLH"/>
    <property type="match status" value="1"/>
</dbReference>
<evidence type="ECO:0000256" key="2">
    <source>
        <dbReference type="ARBA" id="ARBA00022448"/>
    </source>
</evidence>
<comment type="caution">
    <text evidence="7">The sequence shown here is derived from an EMBL/GenBank/DDBJ whole genome shotgun (WGS) entry which is preliminary data.</text>
</comment>
<dbReference type="Gene3D" id="3.40.50.300">
    <property type="entry name" value="P-loop containing nucleotide triphosphate hydrolases"/>
    <property type="match status" value="1"/>
</dbReference>
<name>A0ABT8FSZ7_9MICO</name>
<evidence type="ECO:0000259" key="6">
    <source>
        <dbReference type="PROSITE" id="PS51272"/>
    </source>
</evidence>
<evidence type="ECO:0000259" key="5">
    <source>
        <dbReference type="PROSITE" id="PS50893"/>
    </source>
</evidence>
<reference evidence="7" key="1">
    <citation type="submission" date="2021-06" db="EMBL/GenBank/DDBJ databases">
        <title>Genome-based taxonomic framework of Microbacterium strains isolated from marine environment, the description of four new species and reclassification of four preexisting species.</title>
        <authorList>
            <person name="Lee S.D."/>
            <person name="Kim S.-M."/>
            <person name="Byeon Y.-S."/>
            <person name="Yang H.L."/>
            <person name="Kim I.S."/>
        </authorList>
    </citation>
    <scope>NUCLEOTIDE SEQUENCE</scope>
    <source>
        <strain evidence="7">KACC 20510</strain>
    </source>
</reference>
<dbReference type="InterPro" id="IPR015860">
    <property type="entry name" value="ABC_transpr_TagH-like"/>
</dbReference>
<dbReference type="CDD" id="cd03220">
    <property type="entry name" value="ABC_KpsT_Wzt"/>
    <property type="match status" value="1"/>
</dbReference>
<dbReference type="PROSITE" id="PS50893">
    <property type="entry name" value="ABC_TRANSPORTER_2"/>
    <property type="match status" value="1"/>
</dbReference>
<dbReference type="GO" id="GO:0005524">
    <property type="term" value="F:ATP binding"/>
    <property type="evidence" value="ECO:0007669"/>
    <property type="project" value="UniProtKB-KW"/>
</dbReference>
<evidence type="ECO:0000256" key="4">
    <source>
        <dbReference type="ARBA" id="ARBA00022840"/>
    </source>
</evidence>
<sequence length="409" mass="44942">MPRTSDEEVSRIVLTDVQKNFTLRHTHSIKETVVAAVRRKPLTTSFHALDGVSLRIDEGEAVALLGFNGSGKSTTLKMISGVLRPDGGSVRTRGRVAGLIEVGAGFHPDLSGRENIYLNAAILGMSKKETDARFDEIVAFSEIEKFLDTEVKHYSSGMFLRLAFSVAIHTEVDILLIDEILSVGDEPFQRKCLARIRELHAAGKTLVVVSHDLNMVSRLCDRGVVLQGGKIVFDGPSMEAVRELRALSASPFSDIARDHPFFDEIVRVTESRALALHPHESGNGEFRAETSVMAAELPEAFSAITGQPGTVLAQSGHADATTPLTRSDFAAALHRAAEEPPSYEQSPFRDITAAHPNFAAISWLHFSGIARGWEQEHDLPEYRPDEFVTRDALIIMLARYRDLMATDES</sequence>
<protein>
    <submittedName>
        <fullName evidence="7">ABC transporter ATP-binding protein</fullName>
    </submittedName>
</protein>
<evidence type="ECO:0000313" key="8">
    <source>
        <dbReference type="Proteomes" id="UP001172731"/>
    </source>
</evidence>
<keyword evidence="4 7" id="KW-0067">ATP-binding</keyword>
<evidence type="ECO:0000256" key="3">
    <source>
        <dbReference type="ARBA" id="ARBA00022741"/>
    </source>
</evidence>
<dbReference type="Pfam" id="PF00005">
    <property type="entry name" value="ABC_tran"/>
    <property type="match status" value="1"/>
</dbReference>
<feature type="domain" description="SLH" evidence="6">
    <location>
        <begin position="344"/>
        <end position="409"/>
    </location>
</feature>
<dbReference type="InterPro" id="IPR001119">
    <property type="entry name" value="SLH_dom"/>
</dbReference>
<dbReference type="InterPro" id="IPR003439">
    <property type="entry name" value="ABC_transporter-like_ATP-bd"/>
</dbReference>
<keyword evidence="3" id="KW-0547">Nucleotide-binding</keyword>
<organism evidence="7 8">
    <name type="scientific">Microbacterium aurantiacum</name>
    <dbReference type="NCBI Taxonomy" id="162393"/>
    <lineage>
        <taxon>Bacteria</taxon>
        <taxon>Bacillati</taxon>
        <taxon>Actinomycetota</taxon>
        <taxon>Actinomycetes</taxon>
        <taxon>Micrococcales</taxon>
        <taxon>Microbacteriaceae</taxon>
        <taxon>Microbacterium</taxon>
    </lineage>
</organism>
<proteinExistence type="inferred from homology"/>
<dbReference type="PANTHER" id="PTHR46743:SF2">
    <property type="entry name" value="TEICHOIC ACIDS EXPORT ATP-BINDING PROTEIN TAGH"/>
    <property type="match status" value="1"/>
</dbReference>
<keyword evidence="2" id="KW-0813">Transport</keyword>
<dbReference type="EMBL" id="JAHWXI010000007">
    <property type="protein sequence ID" value="MDN4464429.1"/>
    <property type="molecule type" value="Genomic_DNA"/>
</dbReference>
<dbReference type="SUPFAM" id="SSF52540">
    <property type="entry name" value="P-loop containing nucleoside triphosphate hydrolases"/>
    <property type="match status" value="1"/>
</dbReference>
<dbReference type="SMART" id="SM00382">
    <property type="entry name" value="AAA"/>
    <property type="match status" value="1"/>
</dbReference>
<feature type="domain" description="ABC transporter" evidence="5">
    <location>
        <begin position="29"/>
        <end position="253"/>
    </location>
</feature>
<evidence type="ECO:0000313" key="7">
    <source>
        <dbReference type="EMBL" id="MDN4464429.1"/>
    </source>
</evidence>
<dbReference type="InterPro" id="IPR027417">
    <property type="entry name" value="P-loop_NTPase"/>
</dbReference>
<dbReference type="InterPro" id="IPR003593">
    <property type="entry name" value="AAA+_ATPase"/>
</dbReference>
<accession>A0ABT8FSZ7</accession>